<sequence length="339" mass="36031">MNHLISIYSFATACDLTGMEDQLTSTIDCTVSCMAAHPHDADICMLGCQMLRIISTSGLVTQGPPVVNTEACGLLILLDAVEAVVTALTSVTGKQSTSFQLTSDALRVLKNILRSHRTAKDKIINAANFSGMERIVGGMLEHSGSASIQEDGCILIWSLCFNDSSNQIGVDRCNGIMAIILAMMGHSDVAAVQENACGALHTMSFNLSIKTTIVDNGGVQCCVQAMQNHPTKRVLLERACTALISLVMNTNQPENPVVMSREGINALVNILLSNTLGAKLHIYAAHVLSILVQGTANALLLCDVGMSNELMNALNSVAQSSKENSERVRLIIMALSGGQ</sequence>
<reference evidence="3" key="1">
    <citation type="submission" date="2021-01" db="EMBL/GenBank/DDBJ databases">
        <authorList>
            <person name="Corre E."/>
            <person name="Pelletier E."/>
            <person name="Niang G."/>
            <person name="Scheremetjew M."/>
            <person name="Finn R."/>
            <person name="Kale V."/>
            <person name="Holt S."/>
            <person name="Cochrane G."/>
            <person name="Meng A."/>
            <person name="Brown T."/>
            <person name="Cohen L."/>
        </authorList>
    </citation>
    <scope>NUCLEOTIDE SEQUENCE</scope>
    <source>
        <strain evidence="3">CCAP1064/1</strain>
    </source>
</reference>
<evidence type="ECO:0000313" key="3">
    <source>
        <dbReference type="EMBL" id="CAD8417968.1"/>
    </source>
</evidence>
<accession>A0A6T8L9L5</accession>
<dbReference type="AlphaFoldDB" id="A0A6T8L9L5"/>
<evidence type="ECO:0000256" key="2">
    <source>
        <dbReference type="PROSITE-ProRule" id="PRU00259"/>
    </source>
</evidence>
<dbReference type="EMBL" id="HBEL01030276">
    <property type="protein sequence ID" value="CAD8417968.1"/>
    <property type="molecule type" value="Transcribed_RNA"/>
</dbReference>
<organism evidence="3">
    <name type="scientific">Proboscia inermis</name>
    <dbReference type="NCBI Taxonomy" id="420281"/>
    <lineage>
        <taxon>Eukaryota</taxon>
        <taxon>Sar</taxon>
        <taxon>Stramenopiles</taxon>
        <taxon>Ochrophyta</taxon>
        <taxon>Bacillariophyta</taxon>
        <taxon>Coscinodiscophyceae</taxon>
        <taxon>Rhizosoleniophycidae</taxon>
        <taxon>Rhizosoleniales</taxon>
        <taxon>Rhizosoleniaceae</taxon>
        <taxon>Proboscia</taxon>
    </lineage>
</organism>
<dbReference type="Gene3D" id="1.25.10.10">
    <property type="entry name" value="Leucine-rich Repeat Variant"/>
    <property type="match status" value="1"/>
</dbReference>
<dbReference type="InterPro" id="IPR011989">
    <property type="entry name" value="ARM-like"/>
</dbReference>
<dbReference type="PROSITE" id="PS50176">
    <property type="entry name" value="ARM_REPEAT"/>
    <property type="match status" value="1"/>
</dbReference>
<gene>
    <name evidence="3" type="ORF">PINE0816_LOCUS14103</name>
    <name evidence="4" type="ORF">PINE0816_LOCUS14104</name>
</gene>
<proteinExistence type="predicted"/>
<keyword evidence="1" id="KW-0677">Repeat</keyword>
<dbReference type="InterPro" id="IPR000225">
    <property type="entry name" value="Armadillo"/>
</dbReference>
<dbReference type="PANTHER" id="PTHR22895:SF0">
    <property type="entry name" value="ARMADILLO REPEAT-CONTAINING PROTEIN 6"/>
    <property type="match status" value="1"/>
</dbReference>
<dbReference type="PANTHER" id="PTHR22895">
    <property type="entry name" value="ARMADILLO REPEAT-CONTAINING PROTEIN 6"/>
    <property type="match status" value="1"/>
</dbReference>
<evidence type="ECO:0000313" key="4">
    <source>
        <dbReference type="EMBL" id="CAD8417969.1"/>
    </source>
</evidence>
<protein>
    <submittedName>
        <fullName evidence="3">Uncharacterized protein</fullName>
    </submittedName>
</protein>
<name>A0A6T8L9L5_9STRA</name>
<feature type="repeat" description="ARM" evidence="2">
    <location>
        <begin position="174"/>
        <end position="218"/>
    </location>
</feature>
<dbReference type="SUPFAM" id="SSF48371">
    <property type="entry name" value="ARM repeat"/>
    <property type="match status" value="1"/>
</dbReference>
<dbReference type="InterPro" id="IPR016024">
    <property type="entry name" value="ARM-type_fold"/>
</dbReference>
<dbReference type="SMART" id="SM00185">
    <property type="entry name" value="ARM"/>
    <property type="match status" value="3"/>
</dbReference>
<evidence type="ECO:0000256" key="1">
    <source>
        <dbReference type="ARBA" id="ARBA00022737"/>
    </source>
</evidence>
<dbReference type="EMBL" id="HBEL01030277">
    <property type="protein sequence ID" value="CAD8417969.1"/>
    <property type="molecule type" value="Transcribed_RNA"/>
</dbReference>